<dbReference type="EMBL" id="BAABEO010000034">
    <property type="protein sequence ID" value="GAA3701637.1"/>
    <property type="molecule type" value="Genomic_DNA"/>
</dbReference>
<protein>
    <recommendedName>
        <fullName evidence="1">T3SS peptide-binding chaperone domain-containing protein</fullName>
    </recommendedName>
</protein>
<reference evidence="3" key="1">
    <citation type="journal article" date="2019" name="Int. J. Syst. Evol. Microbiol.">
        <title>The Global Catalogue of Microorganisms (GCM) 10K type strain sequencing project: providing services to taxonomists for standard genome sequencing and annotation.</title>
        <authorList>
            <consortium name="The Broad Institute Genomics Platform"/>
            <consortium name="The Broad Institute Genome Sequencing Center for Infectious Disease"/>
            <person name="Wu L."/>
            <person name="Ma J."/>
        </authorList>
    </citation>
    <scope>NUCLEOTIDE SEQUENCE [LARGE SCALE GENOMIC DNA]</scope>
    <source>
        <strain evidence="3">JCM 30742</strain>
    </source>
</reference>
<evidence type="ECO:0000259" key="1">
    <source>
        <dbReference type="Pfam" id="PF22553"/>
    </source>
</evidence>
<feature type="domain" description="T3SS peptide-binding chaperone" evidence="1">
    <location>
        <begin position="18"/>
        <end position="241"/>
    </location>
</feature>
<dbReference type="RefSeq" id="WP_345154082.1">
    <property type="nucleotide sequence ID" value="NZ_BAABEO010000034.1"/>
</dbReference>
<dbReference type="Pfam" id="PF22553">
    <property type="entry name" value="TY-Chap2"/>
    <property type="match status" value="1"/>
</dbReference>
<name>A0ABP7D6P9_9MICC</name>
<sequence length="242" mass="27398">MTPWMVDGKRFDFRLINARSWWIATELCRRHPQLTIIERHPPDGPHDSLALFDETAGHMLIDLNRAGSLGANVAGDGKDGGDGALGFGWAEVFSTEPLHTVTRLESDAGLAPPRKRLTTTGHLLTYRIISTLVEASANEAQPWDVRSAYVDAHGEDCGPSRHLFEEFRGAAEQRERIGKVPLGDPAHGFWAFRRRDQVEFMIDHWTMLYRRDRDPVELELAFRGAERNLWKLIGQAFADELE</sequence>
<dbReference type="InterPro" id="IPR054445">
    <property type="entry name" value="T3SS_chaperone_dom"/>
</dbReference>
<dbReference type="Proteomes" id="UP001500752">
    <property type="component" value="Unassembled WGS sequence"/>
</dbReference>
<comment type="caution">
    <text evidence="2">The sequence shown here is derived from an EMBL/GenBank/DDBJ whole genome shotgun (WGS) entry which is preliminary data.</text>
</comment>
<accession>A0ABP7D6P9</accession>
<organism evidence="2 3">
    <name type="scientific">Arthrobacter ginkgonis</name>
    <dbReference type="NCBI Taxonomy" id="1630594"/>
    <lineage>
        <taxon>Bacteria</taxon>
        <taxon>Bacillati</taxon>
        <taxon>Actinomycetota</taxon>
        <taxon>Actinomycetes</taxon>
        <taxon>Micrococcales</taxon>
        <taxon>Micrococcaceae</taxon>
        <taxon>Arthrobacter</taxon>
    </lineage>
</organism>
<proteinExistence type="predicted"/>
<evidence type="ECO:0000313" key="2">
    <source>
        <dbReference type="EMBL" id="GAA3701637.1"/>
    </source>
</evidence>
<gene>
    <name evidence="2" type="ORF">GCM10023081_42590</name>
</gene>
<keyword evidence="3" id="KW-1185">Reference proteome</keyword>
<evidence type="ECO:0000313" key="3">
    <source>
        <dbReference type="Proteomes" id="UP001500752"/>
    </source>
</evidence>